<evidence type="ECO:0000313" key="1">
    <source>
        <dbReference type="EMBL" id="SIS76565.1"/>
    </source>
</evidence>
<accession>A0A1N7LRU7</accession>
<protein>
    <recommendedName>
        <fullName evidence="3">Lipocalin-like domain-containing protein</fullName>
    </recommendedName>
</protein>
<evidence type="ECO:0000313" key="2">
    <source>
        <dbReference type="Proteomes" id="UP000185781"/>
    </source>
</evidence>
<evidence type="ECO:0008006" key="3">
    <source>
        <dbReference type="Google" id="ProtNLM"/>
    </source>
</evidence>
<dbReference type="AlphaFoldDB" id="A0A1N7LRU7"/>
<proteinExistence type="predicted"/>
<organism evidence="1 2">
    <name type="scientific">Chryseobacterium gambrini</name>
    <dbReference type="NCBI Taxonomy" id="373672"/>
    <lineage>
        <taxon>Bacteria</taxon>
        <taxon>Pseudomonadati</taxon>
        <taxon>Bacteroidota</taxon>
        <taxon>Flavobacteriia</taxon>
        <taxon>Flavobacteriales</taxon>
        <taxon>Weeksellaceae</taxon>
        <taxon>Chryseobacterium group</taxon>
        <taxon>Chryseobacterium</taxon>
    </lineage>
</organism>
<gene>
    <name evidence="1" type="ORF">SAMN05421785_102455</name>
</gene>
<dbReference type="RefSeq" id="WP_076390906.1">
    <property type="nucleotide sequence ID" value="NZ_FTOV01000002.1"/>
</dbReference>
<sequence>MKYLFTFLFAFLLNADHDSKFNYDLLIGSWSQKSIANSNSTGIFTFKKDSTASLEMIDQASNGMIGGMTGPYKIEKAKGNLKITLLGKEKTFEIQELTKDVLVIQNKMEGKEKQVFKRYTEEK</sequence>
<dbReference type="OrthoDB" id="1258322at2"/>
<reference evidence="1 2" key="1">
    <citation type="submission" date="2017-01" db="EMBL/GenBank/DDBJ databases">
        <authorList>
            <person name="Mah S.A."/>
            <person name="Swanson W.J."/>
            <person name="Moy G.W."/>
            <person name="Vacquier V.D."/>
        </authorList>
    </citation>
    <scope>NUCLEOTIDE SEQUENCE [LARGE SCALE GENOMIC DNA]</scope>
    <source>
        <strain evidence="1 2">DSM 18014</strain>
    </source>
</reference>
<name>A0A1N7LRU7_9FLAO</name>
<dbReference type="Proteomes" id="UP000185781">
    <property type="component" value="Unassembled WGS sequence"/>
</dbReference>
<dbReference type="EMBL" id="FTOV01000002">
    <property type="protein sequence ID" value="SIS76565.1"/>
    <property type="molecule type" value="Genomic_DNA"/>
</dbReference>